<dbReference type="GO" id="GO:0072686">
    <property type="term" value="C:mitotic spindle"/>
    <property type="evidence" value="ECO:0007669"/>
    <property type="project" value="TreeGrafter"/>
</dbReference>
<feature type="region of interest" description="Disordered" evidence="5">
    <location>
        <begin position="81"/>
        <end position="117"/>
    </location>
</feature>
<evidence type="ECO:0000256" key="2">
    <source>
        <dbReference type="ARBA" id="ARBA00023054"/>
    </source>
</evidence>
<organism evidence="6 7">
    <name type="scientific">Liparis tanakae</name>
    <name type="common">Tanaka's snailfish</name>
    <dbReference type="NCBI Taxonomy" id="230148"/>
    <lineage>
        <taxon>Eukaryota</taxon>
        <taxon>Metazoa</taxon>
        <taxon>Chordata</taxon>
        <taxon>Craniata</taxon>
        <taxon>Vertebrata</taxon>
        <taxon>Euteleostomi</taxon>
        <taxon>Actinopterygii</taxon>
        <taxon>Neopterygii</taxon>
        <taxon>Teleostei</taxon>
        <taxon>Neoteleostei</taxon>
        <taxon>Acanthomorphata</taxon>
        <taxon>Eupercaria</taxon>
        <taxon>Perciformes</taxon>
        <taxon>Cottioidei</taxon>
        <taxon>Cottales</taxon>
        <taxon>Liparidae</taxon>
        <taxon>Liparis</taxon>
    </lineage>
</organism>
<reference evidence="6 7" key="1">
    <citation type="submission" date="2019-03" db="EMBL/GenBank/DDBJ databases">
        <title>First draft genome of Liparis tanakae, snailfish: a comprehensive survey of snailfish specific genes.</title>
        <authorList>
            <person name="Kim W."/>
            <person name="Song I."/>
            <person name="Jeong J.-H."/>
            <person name="Kim D."/>
            <person name="Kim S."/>
            <person name="Ryu S."/>
            <person name="Song J.Y."/>
            <person name="Lee S.K."/>
        </authorList>
    </citation>
    <scope>NUCLEOTIDE SEQUENCE [LARGE SCALE GENOMIC DNA]</scope>
    <source>
        <tissue evidence="6">Muscle</tissue>
    </source>
</reference>
<evidence type="ECO:0000256" key="5">
    <source>
        <dbReference type="SAM" id="MobiDB-lite"/>
    </source>
</evidence>
<dbReference type="PANTHER" id="PTHR28573:SF1">
    <property type="entry name" value="SPINDLE AND KINETOCHORE-ASSOCIATED PROTEIN 1"/>
    <property type="match status" value="1"/>
</dbReference>
<gene>
    <name evidence="6" type="primary">ska1</name>
    <name evidence="6" type="ORF">EYF80_054200</name>
</gene>
<dbReference type="FunFam" id="1.10.10.1890:FF:000002">
    <property type="entry name" value="Spindle and kinetochore-associated protein 1"/>
    <property type="match status" value="1"/>
</dbReference>
<dbReference type="GO" id="GO:0000940">
    <property type="term" value="C:outer kinetochore"/>
    <property type="evidence" value="ECO:0007669"/>
    <property type="project" value="TreeGrafter"/>
</dbReference>
<comment type="caution">
    <text evidence="6">The sequence shown here is derived from an EMBL/GenBank/DDBJ whole genome shotgun (WGS) entry which is preliminary data.</text>
</comment>
<name>A0A4Z2F3B8_9TELE</name>
<dbReference type="GO" id="GO:0031110">
    <property type="term" value="P:regulation of microtubule polymerization or depolymerization"/>
    <property type="evidence" value="ECO:0007669"/>
    <property type="project" value="TreeGrafter"/>
</dbReference>
<protein>
    <recommendedName>
        <fullName evidence="3">SKA complex subunit 1</fullName>
    </recommendedName>
    <alternativeName>
        <fullName evidence="4">Spindle and kinetochore-associated protein 1</fullName>
    </alternativeName>
</protein>
<dbReference type="OrthoDB" id="5962at2759"/>
<dbReference type="EMBL" id="SRLO01001735">
    <property type="protein sequence ID" value="TNN35637.1"/>
    <property type="molecule type" value="Genomic_DNA"/>
</dbReference>
<evidence type="ECO:0000256" key="4">
    <source>
        <dbReference type="ARBA" id="ARBA00047202"/>
    </source>
</evidence>
<comment type="similarity">
    <text evidence="1">Belongs to the SKA1 family.</text>
</comment>
<dbReference type="AlphaFoldDB" id="A0A4Z2F3B8"/>
<dbReference type="GO" id="GO:0005876">
    <property type="term" value="C:spindle microtubule"/>
    <property type="evidence" value="ECO:0007669"/>
    <property type="project" value="TreeGrafter"/>
</dbReference>
<dbReference type="GO" id="GO:0000278">
    <property type="term" value="P:mitotic cell cycle"/>
    <property type="evidence" value="ECO:0007669"/>
    <property type="project" value="TreeGrafter"/>
</dbReference>
<accession>A0A4Z2F3B8</accession>
<evidence type="ECO:0000256" key="3">
    <source>
        <dbReference type="ARBA" id="ARBA00047182"/>
    </source>
</evidence>
<evidence type="ECO:0000256" key="1">
    <source>
        <dbReference type="ARBA" id="ARBA00006836"/>
    </source>
</evidence>
<dbReference type="Proteomes" id="UP000314294">
    <property type="component" value="Unassembled WGS sequence"/>
</dbReference>
<proteinExistence type="inferred from homology"/>
<evidence type="ECO:0000313" key="6">
    <source>
        <dbReference type="EMBL" id="TNN35637.1"/>
    </source>
</evidence>
<sequence length="248" mass="28952">MSELQDISQHIEERLSSLHRMLELSAVELPQRKKLTQELATLEKLLEEFEKCVGRQKEQLEQLKELEELFQKNVQDVQHLEENIPAHMPRKTKGPASRGEPLKSQKETADVQPAQPEHVKRTTRIVVREVEVITVPEFESIPSYMKGRVSYHQLNVAVQSINAALSAKYKILHQGAKTLSNQTRKLQQRFKSEETKETKGQFFVVEDDIREFTQMKTDKRFQGILNMLRHCQRLRELRGGKVTRYLLL</sequence>
<keyword evidence="2" id="KW-0175">Coiled coil</keyword>
<dbReference type="InterPro" id="IPR042031">
    <property type="entry name" value="SKA1_MBD_sf"/>
</dbReference>
<dbReference type="Gene3D" id="6.10.250.1370">
    <property type="match status" value="1"/>
</dbReference>
<feature type="compositionally biased region" description="Basic and acidic residues" evidence="5">
    <location>
        <begin position="100"/>
        <end position="109"/>
    </location>
</feature>
<dbReference type="PANTHER" id="PTHR28573">
    <property type="entry name" value="SPINDLE AND KINETOCHORE-ASSOCIATED PROTEIN 1"/>
    <property type="match status" value="1"/>
</dbReference>
<dbReference type="GO" id="GO:0007059">
    <property type="term" value="P:chromosome segregation"/>
    <property type="evidence" value="ECO:0007669"/>
    <property type="project" value="InterPro"/>
</dbReference>
<dbReference type="GO" id="GO:0008017">
    <property type="term" value="F:microtubule binding"/>
    <property type="evidence" value="ECO:0007669"/>
    <property type="project" value="InterPro"/>
</dbReference>
<evidence type="ECO:0000313" key="7">
    <source>
        <dbReference type="Proteomes" id="UP000314294"/>
    </source>
</evidence>
<dbReference type="Pfam" id="PF07160">
    <property type="entry name" value="SKA1"/>
    <property type="match status" value="1"/>
</dbReference>
<dbReference type="GO" id="GO:0051301">
    <property type="term" value="P:cell division"/>
    <property type="evidence" value="ECO:0007669"/>
    <property type="project" value="InterPro"/>
</dbReference>
<keyword evidence="7" id="KW-1185">Reference proteome</keyword>
<dbReference type="InterPro" id="IPR009829">
    <property type="entry name" value="SKA1"/>
</dbReference>
<dbReference type="Gene3D" id="1.10.10.1890">
    <property type="entry name" value="Ska1 microtubule binding domain-like"/>
    <property type="match status" value="1"/>
</dbReference>